<evidence type="ECO:0000313" key="3">
    <source>
        <dbReference type="EMBL" id="UNP31654.1"/>
    </source>
</evidence>
<dbReference type="Pfam" id="PF00582">
    <property type="entry name" value="Usp"/>
    <property type="match status" value="1"/>
</dbReference>
<dbReference type="Proteomes" id="UP000829194">
    <property type="component" value="Chromosome"/>
</dbReference>
<name>A0ABY3XJ52_9GAMM</name>
<evidence type="ECO:0000313" key="4">
    <source>
        <dbReference type="Proteomes" id="UP000829194"/>
    </source>
</evidence>
<dbReference type="RefSeq" id="WP_057942773.1">
    <property type="nucleotide sequence ID" value="NZ_CP011131.1"/>
</dbReference>
<dbReference type="SUPFAM" id="SSF52402">
    <property type="entry name" value="Adenine nucleotide alpha hydrolases-like"/>
    <property type="match status" value="2"/>
</dbReference>
<dbReference type="Gene3D" id="3.40.50.12370">
    <property type="match status" value="1"/>
</dbReference>
<evidence type="ECO:0000256" key="1">
    <source>
        <dbReference type="ARBA" id="ARBA00008791"/>
    </source>
</evidence>
<proteinExistence type="inferred from homology"/>
<comment type="similarity">
    <text evidence="1">Belongs to the universal stress protein A family.</text>
</comment>
<dbReference type="EMBL" id="CP093547">
    <property type="protein sequence ID" value="UNP31654.1"/>
    <property type="molecule type" value="Genomic_DNA"/>
</dbReference>
<sequence>MYKDLMIPMTGSDGDTDALIVAVGLATRHGSHLSVLEMIDLPMPLAHPWGMMPDTVTAEVHDTLRERGRKNLAALKTRLSAEPISTEVRIVEALYAQASSMAARQAYDADLVIVAGAAGDTVESVVPHAYFVSLLLESGRPVLVIPPRCAVDPVPRRIVIAWRPTREASRAVHDALPLMKGAERVDVLTIQTDASEENDISAERLVRHLARHGIESHRIERPTLGQTVATALLQYTRESRADLLIAGGYGHSRLREWALGGVTRELLIASDLPVFFGH</sequence>
<gene>
    <name evidence="3" type="ORF">MOV92_10570</name>
</gene>
<keyword evidence="4" id="KW-1185">Reference proteome</keyword>
<feature type="domain" description="UspA" evidence="2">
    <location>
        <begin position="1"/>
        <end position="115"/>
    </location>
</feature>
<dbReference type="PANTHER" id="PTHR46268:SF15">
    <property type="entry name" value="UNIVERSAL STRESS PROTEIN HP_0031"/>
    <property type="match status" value="1"/>
</dbReference>
<organism evidence="3 4">
    <name type="scientific">Lysobacter gummosus</name>
    <dbReference type="NCBI Taxonomy" id="262324"/>
    <lineage>
        <taxon>Bacteria</taxon>
        <taxon>Pseudomonadati</taxon>
        <taxon>Pseudomonadota</taxon>
        <taxon>Gammaproteobacteria</taxon>
        <taxon>Lysobacterales</taxon>
        <taxon>Lysobacteraceae</taxon>
        <taxon>Lysobacter</taxon>
    </lineage>
</organism>
<dbReference type="InterPro" id="IPR006016">
    <property type="entry name" value="UspA"/>
</dbReference>
<reference evidence="3 4" key="1">
    <citation type="submission" date="2022-03" db="EMBL/GenBank/DDBJ databases">
        <title>Complete genome sequence of Lysobacter capsici VKM B-2533 and Lysobacter gummosus 10.1.1, promising sources of lytic agents.</title>
        <authorList>
            <person name="Tarlachkov S.V."/>
            <person name="Kudryakova I.V."/>
            <person name="Afoshin A.S."/>
            <person name="Leontyevskaya E.A."/>
            <person name="Leontyevskaya N.V."/>
        </authorList>
    </citation>
    <scope>NUCLEOTIDE SEQUENCE [LARGE SCALE GENOMIC DNA]</scope>
    <source>
        <strain evidence="3 4">10.1.1</strain>
    </source>
</reference>
<accession>A0ABY3XJ52</accession>
<protein>
    <submittedName>
        <fullName evidence="3">Universal stress protein</fullName>
    </submittedName>
</protein>
<evidence type="ECO:0000259" key="2">
    <source>
        <dbReference type="Pfam" id="PF00582"/>
    </source>
</evidence>
<dbReference type="PANTHER" id="PTHR46268">
    <property type="entry name" value="STRESS RESPONSE PROTEIN NHAX"/>
    <property type="match status" value="1"/>
</dbReference>
<dbReference type="CDD" id="cd00293">
    <property type="entry name" value="USP-like"/>
    <property type="match status" value="1"/>
</dbReference>